<reference evidence="3 4" key="1">
    <citation type="journal article" date="2019" name="Int. J. Syst. Evol. Microbiol.">
        <title>The Global Catalogue of Microorganisms (GCM) 10K type strain sequencing project: providing services to taxonomists for standard genome sequencing and annotation.</title>
        <authorList>
            <consortium name="The Broad Institute Genomics Platform"/>
            <consortium name="The Broad Institute Genome Sequencing Center for Infectious Disease"/>
            <person name="Wu L."/>
            <person name="Ma J."/>
        </authorList>
    </citation>
    <scope>NUCLEOTIDE SEQUENCE [LARGE SCALE GENOMIC DNA]</scope>
    <source>
        <strain evidence="3 4">JCM 9650</strain>
    </source>
</reference>
<dbReference type="Proteomes" id="UP001501423">
    <property type="component" value="Unassembled WGS sequence"/>
</dbReference>
<gene>
    <name evidence="3" type="ORF">GCM10010478_31490</name>
</gene>
<comment type="caution">
    <text evidence="3">The sequence shown here is derived from an EMBL/GenBank/DDBJ whole genome shotgun (WGS) entry which is preliminary data.</text>
</comment>
<evidence type="ECO:0000313" key="3">
    <source>
        <dbReference type="EMBL" id="GAA2928357.1"/>
    </source>
</evidence>
<evidence type="ECO:0000313" key="4">
    <source>
        <dbReference type="Proteomes" id="UP001501423"/>
    </source>
</evidence>
<dbReference type="EMBL" id="BAAAVA010000034">
    <property type="protein sequence ID" value="GAA2928357.1"/>
    <property type="molecule type" value="Genomic_DNA"/>
</dbReference>
<feature type="transmembrane region" description="Helical" evidence="2">
    <location>
        <begin position="20"/>
        <end position="37"/>
    </location>
</feature>
<keyword evidence="2" id="KW-0472">Membrane</keyword>
<sequence length="64" mass="7150">MNAEFTWEERLSRWAGAVPDRTLLLGLSTVAALASLLRTRPGRKEERHPSAENVHADGTGKEHR</sequence>
<organism evidence="3 4">
    <name type="scientific">Streptomyces erythrogriseus</name>
    <dbReference type="NCBI Taxonomy" id="284027"/>
    <lineage>
        <taxon>Bacteria</taxon>
        <taxon>Bacillati</taxon>
        <taxon>Actinomycetota</taxon>
        <taxon>Actinomycetes</taxon>
        <taxon>Kitasatosporales</taxon>
        <taxon>Streptomycetaceae</taxon>
        <taxon>Streptomyces</taxon>
        <taxon>Streptomyces griseoincarnatus group</taxon>
    </lineage>
</organism>
<keyword evidence="2" id="KW-1133">Transmembrane helix</keyword>
<feature type="region of interest" description="Disordered" evidence="1">
    <location>
        <begin position="39"/>
        <end position="64"/>
    </location>
</feature>
<keyword evidence="2" id="KW-0812">Transmembrane</keyword>
<proteinExistence type="predicted"/>
<evidence type="ECO:0000256" key="2">
    <source>
        <dbReference type="SAM" id="Phobius"/>
    </source>
</evidence>
<protein>
    <submittedName>
        <fullName evidence="3">Uncharacterized protein</fullName>
    </submittedName>
</protein>
<evidence type="ECO:0000256" key="1">
    <source>
        <dbReference type="SAM" id="MobiDB-lite"/>
    </source>
</evidence>
<name>A0ABN3WWR4_9ACTN</name>
<keyword evidence="4" id="KW-1185">Reference proteome</keyword>
<accession>A0ABN3WWR4</accession>
<feature type="compositionally biased region" description="Basic and acidic residues" evidence="1">
    <location>
        <begin position="42"/>
        <end position="64"/>
    </location>
</feature>